<sequence length="82" mass="9382">MSSNDDMLVRKVEQQVKNENFPSANSCLLPSLDLISPIGKIRQREPGPITSTPRVFVAERRDHIFRSNCFDKLSHIHEACLF</sequence>
<name>J9EQM9_WUCBA</name>
<accession>J9EQM9</accession>
<dbReference type="Proteomes" id="UP000004810">
    <property type="component" value="Unassembled WGS sequence"/>
</dbReference>
<comment type="caution">
    <text evidence="1">The sequence shown here is derived from an EMBL/GenBank/DDBJ whole genome shotgun (WGS) entry which is preliminary data.</text>
</comment>
<reference evidence="2" key="1">
    <citation type="submission" date="2012-08" db="EMBL/GenBank/DDBJ databases">
        <title>The Genome Sequence of Wuchereria bancrofti.</title>
        <authorList>
            <person name="Nutman T.B."/>
            <person name="Fink D.L."/>
            <person name="Russ C."/>
            <person name="Young S."/>
            <person name="Zeng Q."/>
            <person name="Koehrsen M."/>
            <person name="Alvarado L."/>
            <person name="Berlin A."/>
            <person name="Chapman S.B."/>
            <person name="Chen Z."/>
            <person name="Freedman E."/>
            <person name="Gellesch M."/>
            <person name="Goldberg J."/>
            <person name="Griggs A."/>
            <person name="Gujja S."/>
            <person name="Heilman E.R."/>
            <person name="Heiman D."/>
            <person name="Hepburn T."/>
            <person name="Howarth C."/>
            <person name="Jen D."/>
            <person name="Larson L."/>
            <person name="Lewis B."/>
            <person name="Mehta T."/>
            <person name="Park D."/>
            <person name="Pearson M."/>
            <person name="Roberts A."/>
            <person name="Saif S."/>
            <person name="Shea T."/>
            <person name="Shenoy N."/>
            <person name="Sisk P."/>
            <person name="Stolte C."/>
            <person name="Sykes S."/>
            <person name="Walk T."/>
            <person name="White J."/>
            <person name="Yandava C."/>
            <person name="Haas B."/>
            <person name="Henn M.R."/>
            <person name="Nusbaum C."/>
            <person name="Birren B."/>
        </authorList>
    </citation>
    <scope>NUCLEOTIDE SEQUENCE [LARGE SCALE GENOMIC DNA]</scope>
    <source>
        <strain evidence="2">NA</strain>
    </source>
</reference>
<protein>
    <submittedName>
        <fullName evidence="1">Uncharacterized protein</fullName>
    </submittedName>
</protein>
<evidence type="ECO:0000313" key="2">
    <source>
        <dbReference type="Proteomes" id="UP000004810"/>
    </source>
</evidence>
<proteinExistence type="predicted"/>
<dbReference type="AlphaFoldDB" id="J9EQM9"/>
<evidence type="ECO:0000313" key="1">
    <source>
        <dbReference type="EMBL" id="EJW79377.1"/>
    </source>
</evidence>
<organism evidence="1 2">
    <name type="scientific">Wuchereria bancrofti</name>
    <dbReference type="NCBI Taxonomy" id="6293"/>
    <lineage>
        <taxon>Eukaryota</taxon>
        <taxon>Metazoa</taxon>
        <taxon>Ecdysozoa</taxon>
        <taxon>Nematoda</taxon>
        <taxon>Chromadorea</taxon>
        <taxon>Rhabditida</taxon>
        <taxon>Spirurina</taxon>
        <taxon>Spiruromorpha</taxon>
        <taxon>Filarioidea</taxon>
        <taxon>Onchocercidae</taxon>
        <taxon>Wuchereria</taxon>
    </lineage>
</organism>
<gene>
    <name evidence="1" type="ORF">WUBG_09714</name>
</gene>
<dbReference type="EMBL" id="ADBV01005545">
    <property type="protein sequence ID" value="EJW79377.1"/>
    <property type="molecule type" value="Genomic_DNA"/>
</dbReference>